<sequence>MSLFYDVLSNDIAYDEFKRIFALWRKKKLYPHFEDYHWYCLKLLWQSMKGIKRSELRGQYNRAAFMCYFIDRNMDGTAQEVSRLIYEFLVSDLEKNPF</sequence>
<protein>
    <submittedName>
        <fullName evidence="1">Uncharacterized protein</fullName>
    </submittedName>
</protein>
<dbReference type="RefSeq" id="WP_141398020.1">
    <property type="nucleotide sequence ID" value="NZ_OCMU01000001.1"/>
</dbReference>
<proteinExistence type="predicted"/>
<name>A0A286A1Y5_9PROT</name>
<evidence type="ECO:0000313" key="2">
    <source>
        <dbReference type="Proteomes" id="UP000219335"/>
    </source>
</evidence>
<dbReference type="AlphaFoldDB" id="A0A286A1Y5"/>
<evidence type="ECO:0000313" key="1">
    <source>
        <dbReference type="EMBL" id="SOD15923.1"/>
    </source>
</evidence>
<dbReference type="Proteomes" id="UP000219335">
    <property type="component" value="Unassembled WGS sequence"/>
</dbReference>
<gene>
    <name evidence="1" type="ORF">SAMN06297164_0145</name>
</gene>
<accession>A0A286A1Y5</accession>
<reference evidence="1 2" key="1">
    <citation type="submission" date="2017-09" db="EMBL/GenBank/DDBJ databases">
        <authorList>
            <person name="Ehlers B."/>
            <person name="Leendertz F.H."/>
        </authorList>
    </citation>
    <scope>NUCLEOTIDE SEQUENCE [LARGE SCALE GENOMIC DNA]</scope>
    <source>
        <strain evidence="1 2">Nm42</strain>
    </source>
</reference>
<dbReference type="EMBL" id="OCMU01000001">
    <property type="protein sequence ID" value="SOD15923.1"/>
    <property type="molecule type" value="Genomic_DNA"/>
</dbReference>
<organism evidence="1 2">
    <name type="scientific">Nitrosomonas ureae</name>
    <dbReference type="NCBI Taxonomy" id="44577"/>
    <lineage>
        <taxon>Bacteria</taxon>
        <taxon>Pseudomonadati</taxon>
        <taxon>Pseudomonadota</taxon>
        <taxon>Betaproteobacteria</taxon>
        <taxon>Nitrosomonadales</taxon>
        <taxon>Nitrosomonadaceae</taxon>
        <taxon>Nitrosomonas</taxon>
    </lineage>
</organism>